<accession>A0AAN9XTL7</accession>
<protein>
    <submittedName>
        <fullName evidence="1">Uncharacterized protein</fullName>
    </submittedName>
</protein>
<reference evidence="1 2" key="1">
    <citation type="submission" date="2024-01" db="EMBL/GenBank/DDBJ databases">
        <title>The genomes of 5 underutilized Papilionoideae crops provide insights into root nodulation and disease resistanc.</title>
        <authorList>
            <person name="Jiang F."/>
        </authorList>
    </citation>
    <scope>NUCLEOTIDE SEQUENCE [LARGE SCALE GENOMIC DNA]</scope>
    <source>
        <strain evidence="1">DUOXIRENSHENG_FW03</strain>
        <tissue evidence="1">Leaves</tissue>
    </source>
</reference>
<evidence type="ECO:0000313" key="1">
    <source>
        <dbReference type="EMBL" id="KAK7407528.1"/>
    </source>
</evidence>
<organism evidence="1 2">
    <name type="scientific">Psophocarpus tetragonolobus</name>
    <name type="common">Winged bean</name>
    <name type="synonym">Dolichos tetragonolobus</name>
    <dbReference type="NCBI Taxonomy" id="3891"/>
    <lineage>
        <taxon>Eukaryota</taxon>
        <taxon>Viridiplantae</taxon>
        <taxon>Streptophyta</taxon>
        <taxon>Embryophyta</taxon>
        <taxon>Tracheophyta</taxon>
        <taxon>Spermatophyta</taxon>
        <taxon>Magnoliopsida</taxon>
        <taxon>eudicotyledons</taxon>
        <taxon>Gunneridae</taxon>
        <taxon>Pentapetalae</taxon>
        <taxon>rosids</taxon>
        <taxon>fabids</taxon>
        <taxon>Fabales</taxon>
        <taxon>Fabaceae</taxon>
        <taxon>Papilionoideae</taxon>
        <taxon>50 kb inversion clade</taxon>
        <taxon>NPAAA clade</taxon>
        <taxon>indigoferoid/millettioid clade</taxon>
        <taxon>Phaseoleae</taxon>
        <taxon>Psophocarpus</taxon>
    </lineage>
</organism>
<comment type="caution">
    <text evidence="1">The sequence shown here is derived from an EMBL/GenBank/DDBJ whole genome shotgun (WGS) entry which is preliminary data.</text>
</comment>
<gene>
    <name evidence="1" type="ORF">VNO78_09481</name>
</gene>
<name>A0AAN9XTL7_PSOTE</name>
<dbReference type="AlphaFoldDB" id="A0AAN9XTL7"/>
<dbReference type="Proteomes" id="UP001386955">
    <property type="component" value="Unassembled WGS sequence"/>
</dbReference>
<proteinExistence type="predicted"/>
<keyword evidence="2" id="KW-1185">Reference proteome</keyword>
<dbReference type="EMBL" id="JAYMYS010000002">
    <property type="protein sequence ID" value="KAK7407528.1"/>
    <property type="molecule type" value="Genomic_DNA"/>
</dbReference>
<evidence type="ECO:0000313" key="2">
    <source>
        <dbReference type="Proteomes" id="UP001386955"/>
    </source>
</evidence>
<sequence>MSISSASILQLPLFASRVVSVRSKGVWILAQFDHKDVDFVKDFCIRFSLSFTYVSHGWNVDHDYRGVTIKKECFQHLELAFLPSFLKSRNRCLSLEFINMAQWLLEVEVELLEIKIELFDEVIVASY</sequence>